<gene>
    <name evidence="1" type="ORF">FEZ08_09600</name>
</gene>
<proteinExistence type="predicted"/>
<reference evidence="1 2" key="1">
    <citation type="submission" date="2019-05" db="EMBL/GenBank/DDBJ databases">
        <title>Culicoidintestinum kansasii gen. nov., sp. nov. from the gastrointestinal tract of the biting midge, Culicoides sonorensis.</title>
        <authorList>
            <person name="Neupane S."/>
            <person name="Ghosh A."/>
            <person name="Gunther S."/>
            <person name="Martin K."/>
            <person name="Zurek L."/>
        </authorList>
    </citation>
    <scope>NUCLEOTIDE SEQUENCE [LARGE SCALE GENOMIC DNA]</scope>
    <source>
        <strain evidence="1 2">CS-1</strain>
    </source>
</reference>
<dbReference type="RefSeq" id="WP_138191795.1">
    <property type="nucleotide sequence ID" value="NZ_VBWP01000009.1"/>
</dbReference>
<name>A0A5R8Q9H1_9FIRM</name>
<dbReference type="Proteomes" id="UP000306912">
    <property type="component" value="Unassembled WGS sequence"/>
</dbReference>
<evidence type="ECO:0000313" key="2">
    <source>
        <dbReference type="Proteomes" id="UP000306912"/>
    </source>
</evidence>
<evidence type="ECO:0000313" key="1">
    <source>
        <dbReference type="EMBL" id="TLG72077.1"/>
    </source>
</evidence>
<comment type="caution">
    <text evidence="1">The sequence shown here is derived from an EMBL/GenBank/DDBJ whole genome shotgun (WGS) entry which is preliminary data.</text>
</comment>
<protein>
    <submittedName>
        <fullName evidence="1">Uncharacterized protein</fullName>
    </submittedName>
</protein>
<dbReference type="InParanoid" id="A0A5R8Q9H1"/>
<dbReference type="AlphaFoldDB" id="A0A5R8Q9H1"/>
<keyword evidence="2" id="KW-1185">Reference proteome</keyword>
<dbReference type="EMBL" id="VBWP01000009">
    <property type="protein sequence ID" value="TLG72077.1"/>
    <property type="molecule type" value="Genomic_DNA"/>
</dbReference>
<sequence>MKQPKFTVVIPGGKHRDFETKFAAEQYLKSRGMRYVRNAVRRAKNQTTWIDCKGNECQLIDNKPIHF</sequence>
<organism evidence="1 2">
    <name type="scientific">Culicoidibacter larvae</name>
    <dbReference type="NCBI Taxonomy" id="2579976"/>
    <lineage>
        <taxon>Bacteria</taxon>
        <taxon>Bacillati</taxon>
        <taxon>Bacillota</taxon>
        <taxon>Culicoidibacteria</taxon>
        <taxon>Culicoidibacterales</taxon>
        <taxon>Culicoidibacteraceae</taxon>
        <taxon>Culicoidibacter</taxon>
    </lineage>
</organism>
<accession>A0A5R8Q9H1</accession>